<reference evidence="3 4" key="1">
    <citation type="journal article" date="2009" name="Nature">
        <title>Evolution of pathogenicity and sexual reproduction in eight Candida genomes.</title>
        <authorList>
            <person name="Butler G."/>
            <person name="Rasmussen M.D."/>
            <person name="Lin M.F."/>
            <person name="Santos M.A."/>
            <person name="Sakthikumar S."/>
            <person name="Munro C.A."/>
            <person name="Rheinbay E."/>
            <person name="Grabherr M."/>
            <person name="Forche A."/>
            <person name="Reedy J.L."/>
            <person name="Agrafioti I."/>
            <person name="Arnaud M.B."/>
            <person name="Bates S."/>
            <person name="Brown A.J."/>
            <person name="Brunke S."/>
            <person name="Costanzo M.C."/>
            <person name="Fitzpatrick D.A."/>
            <person name="de Groot P.W."/>
            <person name="Harris D."/>
            <person name="Hoyer L.L."/>
            <person name="Hube B."/>
            <person name="Klis F.M."/>
            <person name="Kodira C."/>
            <person name="Lennard N."/>
            <person name="Logue M.E."/>
            <person name="Martin R."/>
            <person name="Neiman A.M."/>
            <person name="Nikolaou E."/>
            <person name="Quail M.A."/>
            <person name="Quinn J."/>
            <person name="Santos M.C."/>
            <person name="Schmitzberger F.F."/>
            <person name="Sherlock G."/>
            <person name="Shah P."/>
            <person name="Silverstein K.A."/>
            <person name="Skrzypek M.S."/>
            <person name="Soll D."/>
            <person name="Staggs R."/>
            <person name="Stansfield I."/>
            <person name="Stumpf M.P."/>
            <person name="Sudbery P.E."/>
            <person name="Srikantha T."/>
            <person name="Zeng Q."/>
            <person name="Berman J."/>
            <person name="Berriman M."/>
            <person name="Heitman J."/>
            <person name="Gow N.A."/>
            <person name="Lorenz M.C."/>
            <person name="Birren B.W."/>
            <person name="Kellis M."/>
            <person name="Cuomo C.A."/>
        </authorList>
    </citation>
    <scope>NUCLEOTIDE SEQUENCE [LARGE SCALE GENOMIC DNA]</scope>
    <source>
        <strain evidence="4">ATCC 6260 / CBS 566 / DSM 6381 / JCM 1539 / NBRC 10279 / NRRL Y-324</strain>
    </source>
</reference>
<dbReference type="AlphaFoldDB" id="A5DKX6"/>
<dbReference type="EMBL" id="CH408158">
    <property type="protein sequence ID" value="EDK39829.2"/>
    <property type="molecule type" value="Genomic_DNA"/>
</dbReference>
<dbReference type="VEuPathDB" id="FungiDB:PGUG_03927"/>
<organism evidence="3 4">
    <name type="scientific">Meyerozyma guilliermondii (strain ATCC 6260 / CBS 566 / DSM 6381 / JCM 1539 / NBRC 10279 / NRRL Y-324)</name>
    <name type="common">Yeast</name>
    <name type="synonym">Candida guilliermondii</name>
    <dbReference type="NCBI Taxonomy" id="294746"/>
    <lineage>
        <taxon>Eukaryota</taxon>
        <taxon>Fungi</taxon>
        <taxon>Dikarya</taxon>
        <taxon>Ascomycota</taxon>
        <taxon>Saccharomycotina</taxon>
        <taxon>Pichiomycetes</taxon>
        <taxon>Debaryomycetaceae</taxon>
        <taxon>Meyerozyma</taxon>
    </lineage>
</organism>
<dbReference type="HOGENOM" id="CLU_030949_3_3_1"/>
<dbReference type="InterPro" id="IPR019468">
    <property type="entry name" value="AdenyloSucc_lyase_C"/>
</dbReference>
<dbReference type="OrthoDB" id="406045at2759"/>
<accession>A5DKX6</accession>
<gene>
    <name evidence="3" type="ORF">PGUG_03927</name>
</gene>
<dbReference type="PANTHER" id="PTHR43172:SF2">
    <property type="entry name" value="ADENYLOSUCCINATE LYASE C-TERMINAL DOMAIN-CONTAINING PROTEIN"/>
    <property type="match status" value="1"/>
</dbReference>
<dbReference type="PRINTS" id="PR00145">
    <property type="entry name" value="ARGSUCLYASE"/>
</dbReference>
<dbReference type="Proteomes" id="UP000001997">
    <property type="component" value="Unassembled WGS sequence"/>
</dbReference>
<dbReference type="GeneID" id="5125784"/>
<dbReference type="eggNOG" id="KOG2700">
    <property type="taxonomic scope" value="Eukaryota"/>
</dbReference>
<evidence type="ECO:0000313" key="4">
    <source>
        <dbReference type="Proteomes" id="UP000001997"/>
    </source>
</evidence>
<evidence type="ECO:0000256" key="1">
    <source>
        <dbReference type="ARBA" id="ARBA00034772"/>
    </source>
</evidence>
<dbReference type="InterPro" id="IPR008948">
    <property type="entry name" value="L-Aspartase-like"/>
</dbReference>
<dbReference type="Gene3D" id="1.20.200.10">
    <property type="entry name" value="Fumarase/aspartase (Central domain)"/>
    <property type="match status" value="1"/>
</dbReference>
<dbReference type="CDD" id="cd01597">
    <property type="entry name" value="pCLME"/>
    <property type="match status" value="1"/>
</dbReference>
<sequence>MSTVYNSRLFQNIFGTKKIRDIFSDVQYVKYMVEAEICLAKAEGSLNVIPKEKADQIFEIAKNETFEFDYELMGNETDNVGYCVLPLLNQLTKKFPGDLGEYLHWGATTQDIMDNASMLQIKDALSLVETYLQGIVATLKEMAAKYKDSAMPGRTHFQQALPITFGYKCAVWVSGIQRSIERLEQTKRRCLLAQFGGAAGTLASLGGTDVGLKVRAELSKLLGLENPSITWHAARDGIAEIVSVLAIIGGSIGKIALDIIAMSSNEINEVSEPFVTHRGASSTMPQKRNPISSEYMLAASKILRANASLALDAMVVDFERASGPWHLEWLCVPESFIVLVGSLHQARTALSGLVVKPDSMAENLASSRGLIVAEAVMMGIAPFIGRHSAHNVVYESCVKAHDSGSSLLSVLKTDPKIVSKVEPQLLERLCDPKNYLGACSYMVDNVVQS</sequence>
<comment type="similarity">
    <text evidence="1">Belongs to the class-II fumarase/aspartase family.</text>
</comment>
<keyword evidence="4" id="KW-1185">Reference proteome</keyword>
<dbReference type="InParanoid" id="A5DKX6"/>
<dbReference type="RefSeq" id="XP_001484546.2">
    <property type="nucleotide sequence ID" value="XM_001484496.1"/>
</dbReference>
<dbReference type="InterPro" id="IPR000362">
    <property type="entry name" value="Fumarate_lyase_fam"/>
</dbReference>
<dbReference type="SMART" id="SM00998">
    <property type="entry name" value="ADSL_C"/>
    <property type="match status" value="1"/>
</dbReference>
<evidence type="ECO:0000313" key="3">
    <source>
        <dbReference type="EMBL" id="EDK39829.2"/>
    </source>
</evidence>
<dbReference type="PRINTS" id="PR00149">
    <property type="entry name" value="FUMRATELYASE"/>
</dbReference>
<dbReference type="OMA" id="MDVKLMM"/>
<dbReference type="Gene3D" id="1.10.40.30">
    <property type="entry name" value="Fumarase/aspartase (C-terminal domain)"/>
    <property type="match status" value="1"/>
</dbReference>
<dbReference type="GO" id="GO:0003824">
    <property type="term" value="F:catalytic activity"/>
    <property type="evidence" value="ECO:0007669"/>
    <property type="project" value="InterPro"/>
</dbReference>
<feature type="domain" description="Adenylosuccinate lyase C-terminal" evidence="2">
    <location>
        <begin position="368"/>
        <end position="447"/>
    </location>
</feature>
<dbReference type="InterPro" id="IPR022761">
    <property type="entry name" value="Fumarate_lyase_N"/>
</dbReference>
<dbReference type="KEGG" id="pgu:PGUG_03927"/>
<dbReference type="Pfam" id="PF00206">
    <property type="entry name" value="Lyase_1"/>
    <property type="match status" value="1"/>
</dbReference>
<proteinExistence type="inferred from homology"/>
<dbReference type="Pfam" id="PF10397">
    <property type="entry name" value="ADSL_C"/>
    <property type="match status" value="1"/>
</dbReference>
<dbReference type="PANTHER" id="PTHR43172">
    <property type="entry name" value="ADENYLOSUCCINATE LYASE"/>
    <property type="match status" value="1"/>
</dbReference>
<evidence type="ECO:0000259" key="2">
    <source>
        <dbReference type="SMART" id="SM00998"/>
    </source>
</evidence>
<name>A5DKX6_PICGU</name>
<dbReference type="STRING" id="294746.A5DKX6"/>
<dbReference type="SUPFAM" id="SSF48557">
    <property type="entry name" value="L-aspartase-like"/>
    <property type="match status" value="1"/>
</dbReference>
<protein>
    <recommendedName>
        <fullName evidence="2">Adenylosuccinate lyase C-terminal domain-containing protein</fullName>
    </recommendedName>
</protein>